<dbReference type="SMART" id="SM00360">
    <property type="entry name" value="RRM"/>
    <property type="match status" value="1"/>
</dbReference>
<comment type="subcellular location">
    <subcellularLocation>
        <location evidence="1">Nucleus</location>
    </subcellularLocation>
</comment>
<accession>A0A7R9BXM8</accession>
<evidence type="ECO:0000256" key="3">
    <source>
        <dbReference type="ARBA" id="ARBA00023242"/>
    </source>
</evidence>
<evidence type="ECO:0000313" key="6">
    <source>
        <dbReference type="EMBL" id="CAD7281972.1"/>
    </source>
</evidence>
<dbReference type="PANTHER" id="PTHR45735">
    <property type="entry name" value="CLEAVAGE STIMULATION FACTOR SUBUNIT 2"/>
    <property type="match status" value="1"/>
</dbReference>
<dbReference type="Pfam" id="PF14327">
    <property type="entry name" value="CSTF2_hinge"/>
    <property type="match status" value="1"/>
</dbReference>
<dbReference type="InterPro" id="IPR012677">
    <property type="entry name" value="Nucleotide-bd_a/b_plait_sf"/>
</dbReference>
<dbReference type="Pfam" id="PF14304">
    <property type="entry name" value="CSTF_C"/>
    <property type="match status" value="1"/>
</dbReference>
<dbReference type="GO" id="GO:0003729">
    <property type="term" value="F:mRNA binding"/>
    <property type="evidence" value="ECO:0007669"/>
    <property type="project" value="TreeGrafter"/>
</dbReference>
<proteinExistence type="predicted"/>
<dbReference type="AlphaFoldDB" id="A0A7R9BXM8"/>
<protein>
    <recommendedName>
        <fullName evidence="5">RRM domain-containing protein</fullName>
    </recommendedName>
</protein>
<dbReference type="PROSITE" id="PS50102">
    <property type="entry name" value="RRM"/>
    <property type="match status" value="1"/>
</dbReference>
<evidence type="ECO:0000259" key="5">
    <source>
        <dbReference type="PROSITE" id="PS50102"/>
    </source>
</evidence>
<keyword evidence="2 4" id="KW-0694">RNA-binding</keyword>
<dbReference type="InterPro" id="IPR025742">
    <property type="entry name" value="CSTF2_hinge"/>
</dbReference>
<dbReference type="GO" id="GO:0005847">
    <property type="term" value="C:mRNA cleavage and polyadenylation specificity factor complex"/>
    <property type="evidence" value="ECO:0007669"/>
    <property type="project" value="TreeGrafter"/>
</dbReference>
<dbReference type="OrthoDB" id="272703at2759"/>
<name>A0A7R9BXM8_9CRUS</name>
<organism evidence="6">
    <name type="scientific">Notodromas monacha</name>
    <dbReference type="NCBI Taxonomy" id="399045"/>
    <lineage>
        <taxon>Eukaryota</taxon>
        <taxon>Metazoa</taxon>
        <taxon>Ecdysozoa</taxon>
        <taxon>Arthropoda</taxon>
        <taxon>Crustacea</taxon>
        <taxon>Oligostraca</taxon>
        <taxon>Ostracoda</taxon>
        <taxon>Podocopa</taxon>
        <taxon>Podocopida</taxon>
        <taxon>Cypridocopina</taxon>
        <taxon>Cypridoidea</taxon>
        <taxon>Cyprididae</taxon>
        <taxon>Notodromas</taxon>
    </lineage>
</organism>
<evidence type="ECO:0000256" key="2">
    <source>
        <dbReference type="ARBA" id="ARBA00022884"/>
    </source>
</evidence>
<dbReference type="Pfam" id="PF00076">
    <property type="entry name" value="RRM_1"/>
    <property type="match status" value="1"/>
</dbReference>
<dbReference type="InterPro" id="IPR026896">
    <property type="entry name" value="CSTF_C"/>
</dbReference>
<dbReference type="InterPro" id="IPR035979">
    <property type="entry name" value="RBD_domain_sf"/>
</dbReference>
<reference evidence="6" key="1">
    <citation type="submission" date="2020-11" db="EMBL/GenBank/DDBJ databases">
        <authorList>
            <person name="Tran Van P."/>
        </authorList>
    </citation>
    <scope>NUCLEOTIDE SEQUENCE</scope>
</reference>
<dbReference type="Gene3D" id="1.10.20.70">
    <property type="entry name" value="Transcription termination and cleavage factor, C-terminal domain"/>
    <property type="match status" value="1"/>
</dbReference>
<dbReference type="EMBL" id="CAJPEX010003334">
    <property type="protein sequence ID" value="CAG0922124.1"/>
    <property type="molecule type" value="Genomic_DNA"/>
</dbReference>
<dbReference type="FunFam" id="3.30.70.330:FF:000061">
    <property type="entry name" value="cleavage stimulation factor subunit 2 isoform X1"/>
    <property type="match status" value="1"/>
</dbReference>
<keyword evidence="3" id="KW-0539">Nucleus</keyword>
<keyword evidence="7" id="KW-1185">Reference proteome</keyword>
<gene>
    <name evidence="6" type="ORF">NMOB1V02_LOCUS9605</name>
</gene>
<evidence type="ECO:0000256" key="4">
    <source>
        <dbReference type="PROSITE-ProRule" id="PRU00176"/>
    </source>
</evidence>
<dbReference type="Gene3D" id="3.30.70.330">
    <property type="match status" value="1"/>
</dbReference>
<dbReference type="InterPro" id="IPR000504">
    <property type="entry name" value="RRM_dom"/>
</dbReference>
<dbReference type="PANTHER" id="PTHR45735:SF2">
    <property type="entry name" value="CLEAVAGE STIMULATION FACTOR SUBUNIT 2"/>
    <property type="match status" value="1"/>
</dbReference>
<evidence type="ECO:0000313" key="7">
    <source>
        <dbReference type="Proteomes" id="UP000678499"/>
    </source>
</evidence>
<dbReference type="Gene3D" id="1.25.40.630">
    <property type="match status" value="1"/>
</dbReference>
<dbReference type="Proteomes" id="UP000678499">
    <property type="component" value="Unassembled WGS sequence"/>
</dbReference>
<dbReference type="GO" id="GO:0031124">
    <property type="term" value="P:mRNA 3'-end processing"/>
    <property type="evidence" value="ECO:0007669"/>
    <property type="project" value="InterPro"/>
</dbReference>
<dbReference type="InterPro" id="IPR038192">
    <property type="entry name" value="CSTF_C_sf"/>
</dbReference>
<feature type="domain" description="RRM" evidence="5">
    <location>
        <begin position="12"/>
        <end position="90"/>
    </location>
</feature>
<dbReference type="SUPFAM" id="SSF54928">
    <property type="entry name" value="RNA-binding domain, RBD"/>
    <property type="match status" value="1"/>
</dbReference>
<evidence type="ECO:0000256" key="1">
    <source>
        <dbReference type="ARBA" id="ARBA00004123"/>
    </source>
</evidence>
<sequence length="370" mass="40465">MGDLQIVDKSLRSVFVGNIPYEATEEKLKEIFWQIGQVLSFKLVYDRETGKPKGYGFCEYPDQATALSAMRNLNGFEIGGRTLRVDNACTEKSQLELQNLAAGPHTQPLYGEEVNPEQAPEIISKVVASTAPEQLYELMKEMKESISCYPVETENFLRQNPQLGYALVQALVMMDLLDTETATSWLHPANKLPPILKPPTGMPPMVGRMGIPGMPGYAPPGSGPFGERGDMDLRQLSSAQAAVGVPLTIGGVMGGGPDMDLRAMGFPGIPGVPPPPRFPARGGYMHQDSHTFRPGMPPMSATPQMAKENLAFSLPPELRHLADQDEEKANLILQVLQLTDEQISQLPTEQQSSIRVLRDQISKAQQGVGR</sequence>
<dbReference type="EMBL" id="OA885371">
    <property type="protein sequence ID" value="CAD7281972.1"/>
    <property type="molecule type" value="Genomic_DNA"/>
</dbReference>